<dbReference type="NCBIfam" id="TIGR01857">
    <property type="entry name" value="FGAM-synthase"/>
    <property type="match status" value="1"/>
</dbReference>
<dbReference type="Pfam" id="PF13507">
    <property type="entry name" value="GATase_5"/>
    <property type="match status" value="1"/>
</dbReference>
<evidence type="ECO:0000259" key="8">
    <source>
        <dbReference type="Pfam" id="PF02769"/>
    </source>
</evidence>
<keyword evidence="11" id="KW-1185">Reference proteome</keyword>
<evidence type="ECO:0000313" key="10">
    <source>
        <dbReference type="EMBL" id="MPV86170.1"/>
    </source>
</evidence>
<dbReference type="SUPFAM" id="SSF52317">
    <property type="entry name" value="Class I glutamine amidotransferase-like"/>
    <property type="match status" value="1"/>
</dbReference>
<feature type="region of interest" description="Disordered" evidence="7">
    <location>
        <begin position="1019"/>
        <end position="1038"/>
    </location>
</feature>
<dbReference type="InterPro" id="IPR041609">
    <property type="entry name" value="PurL_linker"/>
</dbReference>
<dbReference type="Pfam" id="PF18072">
    <property type="entry name" value="FGAR-AT_linker"/>
    <property type="match status" value="1"/>
</dbReference>
<evidence type="ECO:0000256" key="1">
    <source>
        <dbReference type="ARBA" id="ARBA00022598"/>
    </source>
</evidence>
<name>A0A6N7EXA1_9GAMM</name>
<dbReference type="Gene3D" id="3.30.1330.10">
    <property type="entry name" value="PurM-like, N-terminal domain"/>
    <property type="match status" value="2"/>
</dbReference>
<comment type="caution">
    <text evidence="10">The sequence shown here is derived from an EMBL/GenBank/DDBJ whole genome shotgun (WGS) entry which is preliminary data.</text>
</comment>
<dbReference type="InterPro" id="IPR036921">
    <property type="entry name" value="PurM-like_N_sf"/>
</dbReference>
<gene>
    <name evidence="10" type="ORF">GCU85_05430</name>
</gene>
<evidence type="ECO:0000256" key="2">
    <source>
        <dbReference type="ARBA" id="ARBA00022723"/>
    </source>
</evidence>
<feature type="domain" description="Phosphoribosylformylglycinamidine synthase linker" evidence="9">
    <location>
        <begin position="199"/>
        <end position="245"/>
    </location>
</feature>
<dbReference type="FunFam" id="3.30.1330.10:FF:000013">
    <property type="entry name" value="Phosphoribosylformylglycinamidine synthase"/>
    <property type="match status" value="1"/>
</dbReference>
<dbReference type="InParanoid" id="A0A6N7EXA1"/>
<evidence type="ECO:0000259" key="9">
    <source>
        <dbReference type="Pfam" id="PF18072"/>
    </source>
</evidence>
<evidence type="ECO:0000256" key="5">
    <source>
        <dbReference type="ARBA" id="ARBA00022840"/>
    </source>
</evidence>
<dbReference type="RefSeq" id="WP_152810151.1">
    <property type="nucleotide sequence ID" value="NZ_WHNW01000004.1"/>
</dbReference>
<protein>
    <submittedName>
        <fullName evidence="10">Phosphoribosylformylglycinamidine synthase</fullName>
        <ecNumber evidence="10">6.3.5.3</ecNumber>
    </submittedName>
</protein>
<dbReference type="Proteomes" id="UP000471298">
    <property type="component" value="Unassembled WGS sequence"/>
</dbReference>
<dbReference type="GO" id="GO:0005524">
    <property type="term" value="F:ATP binding"/>
    <property type="evidence" value="ECO:0007669"/>
    <property type="project" value="UniProtKB-KW"/>
</dbReference>
<dbReference type="FunCoup" id="A0A6N7EXA1">
    <property type="interactions" value="479"/>
</dbReference>
<dbReference type="PANTHER" id="PTHR10099">
    <property type="entry name" value="PHOSPHORIBOSYLFORMYLGLYCINAMIDINE SYNTHASE"/>
    <property type="match status" value="1"/>
</dbReference>
<evidence type="ECO:0000256" key="6">
    <source>
        <dbReference type="ARBA" id="ARBA00022842"/>
    </source>
</evidence>
<keyword evidence="5" id="KW-0067">ATP-binding</keyword>
<keyword evidence="1 10" id="KW-0436">Ligase</keyword>
<keyword evidence="2" id="KW-0479">Metal-binding</keyword>
<dbReference type="Gene3D" id="3.40.50.880">
    <property type="match status" value="1"/>
</dbReference>
<dbReference type="SUPFAM" id="SSF56042">
    <property type="entry name" value="PurM C-terminal domain-like"/>
    <property type="match status" value="1"/>
</dbReference>
<proteinExistence type="predicted"/>
<dbReference type="PANTHER" id="PTHR10099:SF1">
    <property type="entry name" value="PHOSPHORIBOSYLFORMYLGLYCINAMIDINE SYNTHASE"/>
    <property type="match status" value="1"/>
</dbReference>
<dbReference type="Pfam" id="PF02769">
    <property type="entry name" value="AIRS_C"/>
    <property type="match status" value="1"/>
</dbReference>
<organism evidence="10 11">
    <name type="scientific">Ostreibacterium oceani</name>
    <dbReference type="NCBI Taxonomy" id="2654998"/>
    <lineage>
        <taxon>Bacteria</taxon>
        <taxon>Pseudomonadati</taxon>
        <taxon>Pseudomonadota</taxon>
        <taxon>Gammaproteobacteria</taxon>
        <taxon>Cardiobacteriales</taxon>
        <taxon>Ostreibacteriaceae</taxon>
        <taxon>Ostreibacterium</taxon>
    </lineage>
</organism>
<keyword evidence="3" id="KW-0547">Nucleotide-binding</keyword>
<reference evidence="10 11" key="1">
    <citation type="submission" date="2019-10" db="EMBL/GenBank/DDBJ databases">
        <title>Cardiobacteriales fam. a chemoheterotrophic member of the order Cardiobacteriales, and proposal of Cardiobacteriales fam. nov.</title>
        <authorList>
            <person name="Wang C."/>
        </authorList>
    </citation>
    <scope>NUCLEOTIDE SEQUENCE [LARGE SCALE GENOMIC DNA]</scope>
    <source>
        <strain evidence="10 11">ML27</strain>
    </source>
</reference>
<dbReference type="SUPFAM" id="SSF55326">
    <property type="entry name" value="PurM N-terminal domain-like"/>
    <property type="match status" value="2"/>
</dbReference>
<dbReference type="GO" id="GO:0006164">
    <property type="term" value="P:purine nucleotide biosynthetic process"/>
    <property type="evidence" value="ECO:0007669"/>
    <property type="project" value="UniProtKB-KW"/>
</dbReference>
<dbReference type="EC" id="6.3.5.3" evidence="10"/>
<keyword evidence="4" id="KW-0658">Purine biosynthesis</keyword>
<feature type="region of interest" description="Disordered" evidence="7">
    <location>
        <begin position="472"/>
        <end position="498"/>
    </location>
</feature>
<dbReference type="CDD" id="cd02204">
    <property type="entry name" value="PurL_repeat2"/>
    <property type="match status" value="1"/>
</dbReference>
<accession>A0A6N7EXA1</accession>
<evidence type="ECO:0000256" key="4">
    <source>
        <dbReference type="ARBA" id="ARBA00022755"/>
    </source>
</evidence>
<dbReference type="InterPro" id="IPR036676">
    <property type="entry name" value="PurM-like_C_sf"/>
</dbReference>
<evidence type="ECO:0000256" key="3">
    <source>
        <dbReference type="ARBA" id="ARBA00022741"/>
    </source>
</evidence>
<dbReference type="GO" id="GO:0046872">
    <property type="term" value="F:metal ion binding"/>
    <property type="evidence" value="ECO:0007669"/>
    <property type="project" value="UniProtKB-KW"/>
</dbReference>
<dbReference type="InterPro" id="IPR029062">
    <property type="entry name" value="Class_I_gatase-like"/>
</dbReference>
<dbReference type="EMBL" id="WHNW01000004">
    <property type="protein sequence ID" value="MPV86170.1"/>
    <property type="molecule type" value="Genomic_DNA"/>
</dbReference>
<dbReference type="InterPro" id="IPR010141">
    <property type="entry name" value="FGAM_synthase"/>
</dbReference>
<dbReference type="CDD" id="cd02203">
    <property type="entry name" value="PurL_repeat1"/>
    <property type="match status" value="1"/>
</dbReference>
<dbReference type="SMART" id="SM01211">
    <property type="entry name" value="GATase_5"/>
    <property type="match status" value="1"/>
</dbReference>
<feature type="domain" description="PurM-like C-terminal" evidence="8">
    <location>
        <begin position="457"/>
        <end position="607"/>
    </location>
</feature>
<evidence type="ECO:0000313" key="11">
    <source>
        <dbReference type="Proteomes" id="UP000471298"/>
    </source>
</evidence>
<dbReference type="GO" id="GO:0004642">
    <property type="term" value="F:phosphoribosylformylglycinamidine synthase activity"/>
    <property type="evidence" value="ECO:0007669"/>
    <property type="project" value="UniProtKB-EC"/>
</dbReference>
<dbReference type="InterPro" id="IPR010918">
    <property type="entry name" value="PurM-like_C_dom"/>
</dbReference>
<feature type="compositionally biased region" description="Basic and acidic residues" evidence="7">
    <location>
        <begin position="483"/>
        <end position="492"/>
    </location>
</feature>
<dbReference type="GO" id="GO:0005737">
    <property type="term" value="C:cytoplasm"/>
    <property type="evidence" value="ECO:0007669"/>
    <property type="project" value="TreeGrafter"/>
</dbReference>
<evidence type="ECO:0000256" key="7">
    <source>
        <dbReference type="SAM" id="MobiDB-lite"/>
    </source>
</evidence>
<dbReference type="Gene3D" id="3.90.650.10">
    <property type="entry name" value="PurM-like C-terminal domain"/>
    <property type="match status" value="1"/>
</dbReference>
<sequence length="1306" mass="139851">MNLRIFLVKKAAFQTEAVALLNDIQHTLHLPQVKQLTIYDGFDVFGLPSDFADNDATVNNAAVDYREALIWQVLGDPTTDDLLDQLPDDLSGDLSSEGRFCLSLEYLPGQFDQRADAAEQAARLISDALADTRITSFKTYCFTGQLSPSEREKITRYLLNPVDSRLKDLNRLVIDDVTPADPVEVIAGFTAMDAPQLAAFKASIGLALTDADMAFIQQYFQGEGRQPTETEIRVLDTYWSDHCRHTTFLTELSSITFNAGPLQKQLQASFDAYLAARNAAGIAARPITLMDLATINARHLRHQGQLDNVEISDEINACSVFVDVKAGAETEKWLLQFKNETHNHPTEIEPYGGASTCLGGAIRDPLSGRAFVYQAVRVSGAASPLEPVEKTLPGKLPQIKITKGAAQGFSAYGNQIGVATTQVAEIYHEGYKAKRMEVGAVVAATPAENVVRQAPTPGDKIILLGGKTGRDGCGGASGSSKAHTAESLEKSGAEVQKGNPPVERAIQRLFRDPSVAQQIKKCNDFGAGGVCVAVGELADGLLIDLDQVPTKYAGLSGTELTISESQERMAVVVAPEAVESFIAACQRENTLAVVIAEVTEEKRMVIRHQGRDIVNLTREFIDSAGAPQSQPTVVVQGEYGESPFVGAAFAQASGAETNESNETNETHAGTCTDLLARLGELTNASQRGLQDMFDSNVGASTVLLPYGGKTQNSPAEGSVQLLPKANTSTASVMTYGFNADIASYSPYLGGAYAVVESVCRQVALGANPADIHLSFQEYFERLGDNPEKWGKPFAALLGAFSAQSAFDLAAIGGKDSMSGSFGELHVPPTLISFAVSAMDASQVKSSELKAPNEYIYLLPHTPNDDGTPNYGQLNRHIRWLASQTALTSIITVKQSGAAVELAKAAFGNEIGFAIKGDESALFGMGYGSFVLCSPKPLESVDLASELVHLGQTTGDKTVVVNGRHYTLKDLLAAYLAPLAAVFPLFPEVEKQTVVSYAAPEKSTDSLSVHLAQHTTNQAANQAGNQAARPAVNSPRKPLSRSVKPRVFIPVFPGMNSEYDMANAFARNGAETYQQPFVNLSNDATSASLSAFCKALDNSQILALSGGFSAGDEPNGSGKYMAMVLKNAAVQDAIARFLSQGGLILGICNGFQALVKCGLLPYGEIRNRTSADLTLAHNNSHRHIARIATTRVCHNRSPWLAHFNAGDLHDVAFSHGEGRLVVDENLLATLVARGQIATQYADVAGQATLDPRFNPNGSTAAIEGLISPCGQILGKMGHSERYAPHCYKNYPHFRPQNIFAAGVAYFK</sequence>
<keyword evidence="6" id="KW-0460">Magnesium</keyword>